<dbReference type="AlphaFoldDB" id="A0A0F9G619"/>
<feature type="non-terminal residue" evidence="1">
    <location>
        <position position="614"/>
    </location>
</feature>
<name>A0A0F9G619_9ZZZZ</name>
<reference evidence="1" key="1">
    <citation type="journal article" date="2015" name="Nature">
        <title>Complex archaea that bridge the gap between prokaryotes and eukaryotes.</title>
        <authorList>
            <person name="Spang A."/>
            <person name="Saw J.H."/>
            <person name="Jorgensen S.L."/>
            <person name="Zaremba-Niedzwiedzka K."/>
            <person name="Martijn J."/>
            <person name="Lind A.E."/>
            <person name="van Eijk R."/>
            <person name="Schleper C."/>
            <person name="Guy L."/>
            <person name="Ettema T.J."/>
        </authorList>
    </citation>
    <scope>NUCLEOTIDE SEQUENCE</scope>
</reference>
<comment type="caution">
    <text evidence="1">The sequence shown here is derived from an EMBL/GenBank/DDBJ whole genome shotgun (WGS) entry which is preliminary data.</text>
</comment>
<organism evidence="1">
    <name type="scientific">marine sediment metagenome</name>
    <dbReference type="NCBI Taxonomy" id="412755"/>
    <lineage>
        <taxon>unclassified sequences</taxon>
        <taxon>metagenomes</taxon>
        <taxon>ecological metagenomes</taxon>
    </lineage>
</organism>
<dbReference type="EMBL" id="LAZR01029723">
    <property type="protein sequence ID" value="KKL58722.1"/>
    <property type="molecule type" value="Genomic_DNA"/>
</dbReference>
<sequence>MRNVETQVARVNIEGLTDAVEGVIKGMFRIKANPQEGSQILQGLGKWVDMNRALLTEELPALVRRTRSRVRRRIGAQAEPLEAIRTKADDILEAFPDDADALFYRWSSDVVSQTKTLKRIPGRKAQRFEQLLNKWESGVRTVNVVNRGQEFLIRRAALRAKIEEILGRRGLSLENIDVRRITAEEMAEAVQHALDITFASAPKTALGRWVVKMTTETPLVLAIPFGRFMANSWRFFYDFSPAGGLQAAGRLTQRATGLAAKGFREGGTSQLFKTLSGPEVRALARGETRAFAKAIIGTGMLGAAYQIRRSEFAGAKWYEIKLPKDQTPAAIRQFCRFEEDTCVIDTRPFNPFASYLFVADVVNRKLEGTLNRLTSRELMQGLFSANFRAGGGLFLLEKVDQVINGLFVEGTVDRAADALAKFSGEILSGFLVPLGTIKDVLSGFPTTEIAPEFAAEEARLRDVRTEGVLRSVAAPLAARIPGASQLLEEREFIFGREEPQREATTTRQATGLIFRGKTPLQRESDTLGLTSVDKLPPSGIPELDRLIAKAARPVAERLLTRLIRTPRYIRSTPAEKRDRFLLLLRDIRADARDKVFLDRPDLQREFKVKRIPRT</sequence>
<evidence type="ECO:0008006" key="2">
    <source>
        <dbReference type="Google" id="ProtNLM"/>
    </source>
</evidence>
<gene>
    <name evidence="1" type="ORF">LCGC14_2222510</name>
</gene>
<evidence type="ECO:0000313" key="1">
    <source>
        <dbReference type="EMBL" id="KKL58722.1"/>
    </source>
</evidence>
<feature type="non-terminal residue" evidence="1">
    <location>
        <position position="1"/>
    </location>
</feature>
<protein>
    <recommendedName>
        <fullName evidence="2">Large polyvalent protein associated domain-containing protein</fullName>
    </recommendedName>
</protein>
<accession>A0A0F9G619</accession>
<proteinExistence type="predicted"/>